<keyword evidence="1" id="KW-0479">Metal-binding</keyword>
<dbReference type="SUPFAM" id="SSF57850">
    <property type="entry name" value="RING/U-box"/>
    <property type="match status" value="1"/>
</dbReference>
<dbReference type="AlphaFoldDB" id="A0AAE0C907"/>
<evidence type="ECO:0000256" key="2">
    <source>
        <dbReference type="SAM" id="MobiDB-lite"/>
    </source>
</evidence>
<dbReference type="Gene3D" id="3.30.40.10">
    <property type="entry name" value="Zinc/RING finger domain, C3HC4 (zinc finger)"/>
    <property type="match status" value="1"/>
</dbReference>
<accession>A0AAE0C907</accession>
<gene>
    <name evidence="4" type="ORF">CYMTET_40620</name>
</gene>
<comment type="caution">
    <text evidence="4">The sequence shown here is derived from an EMBL/GenBank/DDBJ whole genome shotgun (WGS) entry which is preliminary data.</text>
</comment>
<feature type="domain" description="RING-type" evidence="3">
    <location>
        <begin position="143"/>
        <end position="198"/>
    </location>
</feature>
<dbReference type="CDD" id="cd16448">
    <property type="entry name" value="RING-H2"/>
    <property type="match status" value="1"/>
</dbReference>
<dbReference type="GO" id="GO:0008270">
    <property type="term" value="F:zinc ion binding"/>
    <property type="evidence" value="ECO:0007669"/>
    <property type="project" value="UniProtKB-KW"/>
</dbReference>
<organism evidence="4 5">
    <name type="scientific">Cymbomonas tetramitiformis</name>
    <dbReference type="NCBI Taxonomy" id="36881"/>
    <lineage>
        <taxon>Eukaryota</taxon>
        <taxon>Viridiplantae</taxon>
        <taxon>Chlorophyta</taxon>
        <taxon>Pyramimonadophyceae</taxon>
        <taxon>Pyramimonadales</taxon>
        <taxon>Pyramimonadaceae</taxon>
        <taxon>Cymbomonas</taxon>
    </lineage>
</organism>
<reference evidence="4 5" key="1">
    <citation type="journal article" date="2015" name="Genome Biol. Evol.">
        <title>Comparative Genomics of a Bacterivorous Green Alga Reveals Evolutionary Causalities and Consequences of Phago-Mixotrophic Mode of Nutrition.</title>
        <authorList>
            <person name="Burns J.A."/>
            <person name="Paasch A."/>
            <person name="Narechania A."/>
            <person name="Kim E."/>
        </authorList>
    </citation>
    <scope>NUCLEOTIDE SEQUENCE [LARGE SCALE GENOMIC DNA]</scope>
    <source>
        <strain evidence="4 5">PLY_AMNH</strain>
    </source>
</reference>
<dbReference type="InterPro" id="IPR001841">
    <property type="entry name" value="Znf_RING"/>
</dbReference>
<keyword evidence="1" id="KW-0862">Zinc</keyword>
<evidence type="ECO:0000313" key="5">
    <source>
        <dbReference type="Proteomes" id="UP001190700"/>
    </source>
</evidence>
<dbReference type="Proteomes" id="UP001190700">
    <property type="component" value="Unassembled WGS sequence"/>
</dbReference>
<evidence type="ECO:0000313" key="4">
    <source>
        <dbReference type="EMBL" id="KAK3249978.1"/>
    </source>
</evidence>
<sequence length="258" mass="29477">MSHVPPLFGRRSCSPAPRVRRAFQFSGLPALHVKEELDGESEGEKEKDKFVLRGRLALFSTKSDRESPRIREEYVANSQDFAVSPLNIRANTHRESPVSVPFGVDEDTCPSSLSARSSRSNVRSSPLVTQRNTNGSKDPEIVCCICLDDCAKVRAGRFIRCFQCCNYFHASCLLRWFQSQSRVNKAEIPPSGSCPNCRGLINLDESIEDSRSRHRVRNHNRPPLQSLNFNLAESTRSDERQSPMRLGRRERLRERFYY</sequence>
<evidence type="ECO:0000256" key="1">
    <source>
        <dbReference type="PROSITE-ProRule" id="PRU00175"/>
    </source>
</evidence>
<keyword evidence="1" id="KW-0863">Zinc-finger</keyword>
<feature type="compositionally biased region" description="Low complexity" evidence="2">
    <location>
        <begin position="111"/>
        <end position="125"/>
    </location>
</feature>
<dbReference type="PROSITE" id="PS50089">
    <property type="entry name" value="ZF_RING_2"/>
    <property type="match status" value="1"/>
</dbReference>
<keyword evidence="5" id="KW-1185">Reference proteome</keyword>
<dbReference type="EMBL" id="LGRX02026982">
    <property type="protein sequence ID" value="KAK3249978.1"/>
    <property type="molecule type" value="Genomic_DNA"/>
</dbReference>
<name>A0AAE0C907_9CHLO</name>
<proteinExistence type="predicted"/>
<feature type="region of interest" description="Disordered" evidence="2">
    <location>
        <begin position="108"/>
        <end position="133"/>
    </location>
</feature>
<protein>
    <recommendedName>
        <fullName evidence="3">RING-type domain-containing protein</fullName>
    </recommendedName>
</protein>
<evidence type="ECO:0000259" key="3">
    <source>
        <dbReference type="PROSITE" id="PS50089"/>
    </source>
</evidence>
<dbReference type="InterPro" id="IPR013083">
    <property type="entry name" value="Znf_RING/FYVE/PHD"/>
</dbReference>